<evidence type="ECO:0000313" key="4">
    <source>
        <dbReference type="Proteomes" id="UP000242381"/>
    </source>
</evidence>
<dbReference type="GO" id="GO:0090522">
    <property type="term" value="P:vesicle tethering involved in exocytosis"/>
    <property type="evidence" value="ECO:0007669"/>
    <property type="project" value="InterPro"/>
</dbReference>
<dbReference type="GO" id="GO:0006893">
    <property type="term" value="P:Golgi to plasma membrane transport"/>
    <property type="evidence" value="ECO:0007669"/>
    <property type="project" value="TreeGrafter"/>
</dbReference>
<evidence type="ECO:0000259" key="2">
    <source>
        <dbReference type="Pfam" id="PF04091"/>
    </source>
</evidence>
<sequence>MQKQPSPNLQDLVTFLTNVTNAALLNLPETIKSLLYFDALEHLSQSMKGLLLDTDRQHMTEIALSNFDTDVRFVEDFVNSLGDPTLNDTFLELRQLLDLAILSDNPEEYLTPQVRNRKYNRLNSRDVVILFEK</sequence>
<dbReference type="Pfam" id="PF04091">
    <property type="entry name" value="Sec15_C"/>
    <property type="match status" value="1"/>
</dbReference>
<dbReference type="InterPro" id="IPR007225">
    <property type="entry name" value="EXOC6/Sec15"/>
</dbReference>
<dbReference type="PANTHER" id="PTHR12702">
    <property type="entry name" value="SEC15"/>
    <property type="match status" value="1"/>
</dbReference>
<dbReference type="GO" id="GO:0016020">
    <property type="term" value="C:membrane"/>
    <property type="evidence" value="ECO:0007669"/>
    <property type="project" value="TreeGrafter"/>
</dbReference>
<dbReference type="PANTHER" id="PTHR12702:SF0">
    <property type="entry name" value="EXOCYST COMPLEX COMPONENT 6"/>
    <property type="match status" value="1"/>
</dbReference>
<reference evidence="3 4" key="1">
    <citation type="journal article" date="2016" name="Proc. Natl. Acad. Sci. U.S.A.">
        <title>Lipid metabolic changes in an early divergent fungus govern the establishment of a mutualistic symbiosis with endobacteria.</title>
        <authorList>
            <person name="Lastovetsky O.A."/>
            <person name="Gaspar M.L."/>
            <person name="Mondo S.J."/>
            <person name="LaButti K.M."/>
            <person name="Sandor L."/>
            <person name="Grigoriev I.V."/>
            <person name="Henry S.A."/>
            <person name="Pawlowska T.E."/>
        </authorList>
    </citation>
    <scope>NUCLEOTIDE SEQUENCE [LARGE SCALE GENOMIC DNA]</scope>
    <source>
        <strain evidence="3 4">ATCC 11559</strain>
    </source>
</reference>
<accession>A0A1X0RTT0</accession>
<feature type="domain" description="Exocyst complex subunit EXOC6/Sec15 C-terminal" evidence="2">
    <location>
        <begin position="2"/>
        <end position="133"/>
    </location>
</feature>
<dbReference type="InterPro" id="IPR046361">
    <property type="entry name" value="EXOC6/Sec15_C"/>
</dbReference>
<proteinExistence type="predicted"/>
<name>A0A1X0RTT0_RHIZD</name>
<dbReference type="EMBL" id="KV921424">
    <property type="protein sequence ID" value="ORE15445.1"/>
    <property type="molecule type" value="Genomic_DNA"/>
</dbReference>
<dbReference type="Gene3D" id="1.20.58.670">
    <property type="entry name" value="Dsl1p vesicle tethering complex, Tip20p subunit, domain D"/>
    <property type="match status" value="1"/>
</dbReference>
<dbReference type="GO" id="GO:0006886">
    <property type="term" value="P:intracellular protein transport"/>
    <property type="evidence" value="ECO:0007669"/>
    <property type="project" value="InterPro"/>
</dbReference>
<dbReference type="OMA" id="HMTEIAL"/>
<evidence type="ECO:0000256" key="1">
    <source>
        <dbReference type="ARBA" id="ARBA00023054"/>
    </source>
</evidence>
<dbReference type="Proteomes" id="UP000242381">
    <property type="component" value="Unassembled WGS sequence"/>
</dbReference>
<keyword evidence="1" id="KW-0175">Coiled coil</keyword>
<evidence type="ECO:0000313" key="3">
    <source>
        <dbReference type="EMBL" id="ORE15445.1"/>
    </source>
</evidence>
<dbReference type="GO" id="GO:0000145">
    <property type="term" value="C:exocyst"/>
    <property type="evidence" value="ECO:0007669"/>
    <property type="project" value="TreeGrafter"/>
</dbReference>
<organism evidence="3 4">
    <name type="scientific">Rhizopus microsporus</name>
    <dbReference type="NCBI Taxonomy" id="58291"/>
    <lineage>
        <taxon>Eukaryota</taxon>
        <taxon>Fungi</taxon>
        <taxon>Fungi incertae sedis</taxon>
        <taxon>Mucoromycota</taxon>
        <taxon>Mucoromycotina</taxon>
        <taxon>Mucoromycetes</taxon>
        <taxon>Mucorales</taxon>
        <taxon>Mucorineae</taxon>
        <taxon>Rhizopodaceae</taxon>
        <taxon>Rhizopus</taxon>
    </lineage>
</organism>
<protein>
    <submittedName>
        <fullName evidence="3">Exocyst complex subunit Sec15-like protein</fullName>
    </submittedName>
</protein>
<dbReference type="AlphaFoldDB" id="A0A1X0RTT0"/>
<dbReference type="InterPro" id="IPR042044">
    <property type="entry name" value="EXOC6PINT-1/Sec15/Tip20_C_dom2"/>
</dbReference>
<gene>
    <name evidence="3" type="ORF">BCV71DRAFT_185345</name>
</gene>